<reference evidence="2" key="1">
    <citation type="journal article" date="2013" name="Genome Biol. Evol.">
        <title>The genome sequence of Streptomyces lividans 66 reveals a novel tRNA-dependent peptide biosynthetic system within a metal-related genomic island.</title>
        <authorList>
            <person name="Cruz-Morales P."/>
            <person name="Vijgenboom E."/>
            <person name="Iruegas-Bocardo F."/>
            <person name="Girard G."/>
            <person name="Yanez-Guerra L.A."/>
            <person name="Ramos-Aboites H.E."/>
            <person name="Pernodet J.L."/>
            <person name="Anne J."/>
            <person name="van Wezel G.P."/>
            <person name="Barona-Gomez F."/>
        </authorList>
    </citation>
    <scope>NUCLEOTIDE SEQUENCE [LARGE SCALE GENOMIC DNA]</scope>
    <source>
        <strain evidence="2">1326</strain>
    </source>
</reference>
<organism evidence="1 2">
    <name type="scientific">Streptomyces lividans 1326</name>
    <dbReference type="NCBI Taxonomy" id="1200984"/>
    <lineage>
        <taxon>Bacteria</taxon>
        <taxon>Bacillati</taxon>
        <taxon>Actinomycetota</taxon>
        <taxon>Actinomycetes</taxon>
        <taxon>Kitasatosporales</taxon>
        <taxon>Streptomycetaceae</taxon>
        <taxon>Streptomyces</taxon>
    </lineage>
</organism>
<dbReference type="AlphaFoldDB" id="A0A7U9DS22"/>
<dbReference type="Proteomes" id="UP000014062">
    <property type="component" value="Chromosome"/>
</dbReference>
<sequence>MKPCPELRRLSLFDNVCVIIQWSVERINGDRAFLLTYG</sequence>
<evidence type="ECO:0000313" key="2">
    <source>
        <dbReference type="Proteomes" id="UP000014062"/>
    </source>
</evidence>
<protein>
    <submittedName>
        <fullName evidence="1">Uncharacterized protein</fullName>
    </submittedName>
</protein>
<name>A0A7U9DS22_STRLI</name>
<dbReference type="EMBL" id="CM001889">
    <property type="protein sequence ID" value="EOY49079.1"/>
    <property type="molecule type" value="Genomic_DNA"/>
</dbReference>
<accession>A0A7U9DS22</accession>
<gene>
    <name evidence="1" type="ORF">SLI_4370</name>
</gene>
<proteinExistence type="predicted"/>
<evidence type="ECO:0000313" key="1">
    <source>
        <dbReference type="EMBL" id="EOY49079.1"/>
    </source>
</evidence>